<evidence type="ECO:0000256" key="6">
    <source>
        <dbReference type="ARBA" id="ARBA00022763"/>
    </source>
</evidence>
<feature type="coiled-coil region" evidence="12">
    <location>
        <begin position="350"/>
        <end position="463"/>
    </location>
</feature>
<evidence type="ECO:0000256" key="9">
    <source>
        <dbReference type="ARBA" id="ARBA00023172"/>
    </source>
</evidence>
<dbReference type="GO" id="GO:0016787">
    <property type="term" value="F:hydrolase activity"/>
    <property type="evidence" value="ECO:0007669"/>
    <property type="project" value="UniProtKB-KW"/>
</dbReference>
<evidence type="ECO:0000256" key="7">
    <source>
        <dbReference type="ARBA" id="ARBA00022840"/>
    </source>
</evidence>
<dbReference type="SUPFAM" id="SSF52540">
    <property type="entry name" value="P-loop containing nucleoside triphosphate hydrolases"/>
    <property type="match status" value="1"/>
</dbReference>
<evidence type="ECO:0000256" key="12">
    <source>
        <dbReference type="SAM" id="Coils"/>
    </source>
</evidence>
<evidence type="ECO:0000256" key="4">
    <source>
        <dbReference type="ARBA" id="ARBA00022454"/>
    </source>
</evidence>
<accession>A0A9W8H9K5</accession>
<keyword evidence="5" id="KW-0547">Nucleotide-binding</keyword>
<comment type="caution">
    <text evidence="15">The sequence shown here is derived from an EMBL/GenBank/DDBJ whole genome shotgun (WGS) entry which is preliminary data.</text>
</comment>
<feature type="region of interest" description="Disordered" evidence="13">
    <location>
        <begin position="969"/>
        <end position="989"/>
    </location>
</feature>
<dbReference type="GO" id="GO:0005524">
    <property type="term" value="F:ATP binding"/>
    <property type="evidence" value="ECO:0007669"/>
    <property type="project" value="UniProtKB-KW"/>
</dbReference>
<proteinExistence type="inferred from homology"/>
<evidence type="ECO:0000313" key="15">
    <source>
        <dbReference type="EMBL" id="KAJ2779925.1"/>
    </source>
</evidence>
<dbReference type="InterPro" id="IPR027417">
    <property type="entry name" value="P-loop_NTPase"/>
</dbReference>
<dbReference type="PANTHER" id="PTHR19306:SF6">
    <property type="entry name" value="STRUCTURAL MAINTENANCE OF CHROMOSOMES PROTEIN 6"/>
    <property type="match status" value="1"/>
</dbReference>
<dbReference type="GO" id="GO:0035861">
    <property type="term" value="C:site of double-strand break"/>
    <property type="evidence" value="ECO:0007669"/>
    <property type="project" value="TreeGrafter"/>
</dbReference>
<evidence type="ECO:0000256" key="11">
    <source>
        <dbReference type="ARBA" id="ARBA00023242"/>
    </source>
</evidence>
<gene>
    <name evidence="15" type="primary">smc6</name>
    <name evidence="15" type="ORF">H4R18_003740</name>
</gene>
<evidence type="ECO:0000256" key="8">
    <source>
        <dbReference type="ARBA" id="ARBA00023054"/>
    </source>
</evidence>
<feature type="compositionally biased region" description="Basic and acidic residues" evidence="13">
    <location>
        <begin position="784"/>
        <end position="799"/>
    </location>
</feature>
<evidence type="ECO:0000256" key="2">
    <source>
        <dbReference type="ARBA" id="ARBA00004286"/>
    </source>
</evidence>
<dbReference type="PANTHER" id="PTHR19306">
    <property type="entry name" value="STRUCTURAL MAINTENANCE OF CHROMOSOMES 5,6 SMC5, SMC6"/>
    <property type="match status" value="1"/>
</dbReference>
<dbReference type="Proteomes" id="UP001140217">
    <property type="component" value="Unassembled WGS sequence"/>
</dbReference>
<dbReference type="GO" id="GO:0005634">
    <property type="term" value="C:nucleus"/>
    <property type="evidence" value="ECO:0007669"/>
    <property type="project" value="UniProtKB-SubCell"/>
</dbReference>
<dbReference type="GO" id="GO:0003684">
    <property type="term" value="F:damaged DNA binding"/>
    <property type="evidence" value="ECO:0007669"/>
    <property type="project" value="TreeGrafter"/>
</dbReference>
<keyword evidence="8 12" id="KW-0175">Coiled coil</keyword>
<dbReference type="OrthoDB" id="10072614at2759"/>
<sequence length="1076" mass="118749">MDAPPRDARTGVTRLRERTTAAAAAAAAGAAPAIGIVERIEVVDFMCHERAVVSLCPKVNFITGQNGSGKSAILTALTIALGGKATTTNRAPNLREFIREGQARAVVRVDLRNTGPDAYRPELFGSPISIERQLNAGGSVASQYKIRSGSGEVVSRKKEDVVAITDHMAIQVDNPINILSQDAAREFLASTSPDKMYHFFLKGTQLFQLREDLDAVRQAIARAEASIARKREVLPEMRAEKRRWEQRYDDMRQARDLSAQLESLQQQLAWAIVGEAEAEVARVDGDAAVLDKKLAKVDDKVAAETAAIGAIASEAAGLEAQAREALARLEPLDAERRGPRERAGEARAALRALKQTEAEINAEARSTRERVEALRRDLDAERARLVGSDGAGAKERARARIAELDEAVAEHEAEIATLQAQQKKLEARTHELSRDHAQRAAAADRARAQAERTAAALADMTRQTSDQLSAFGRGVREALALIAREPWRGMPPVGPIGKFIRLRDPRWSRIIETTLDKVLNAFLVASHADRATLDALFRRCGCQSRIIVCSPELFDYSQGEPDPEHVTILRALDISDEVVKRQLININRIEQIILVEHRATGDKVMVSNNGGFPRNVTACLSADGYSVGARGGGLSTQAITLVRPSSRLGEDISQAIAREQQLLADHQRAAADAQRLADEARREMDSMVREHKRSAAAEKRCRERINAAAAEIEQARELLHSDEPAKIAALEAELESFSAQLESIQTQFRDHLAQQTAAEDSLRRHEADLARLDRQAAAIRDQADRLRQAADKKAGESQKHTSNIEYWRSKRAALEDKMQQLQAERRQAEARAREAAADAREVCPERVAAEHASRRLDQMISEARARLDEIERSSSMPLAEVAAKAQSYIDSYRRAKEELDSIGALVAGLKAAHEQRLGRWTQFRDSMAMRTKLHFANCLSQRGYTGKLEFDHAQCTLLPKVQTDQDLAGERASRSAGAYQRKDTRSLSGGEKSFTTICLLLSLWETMSCPVRALDEFDVFMDAANRKIAMSMMVGSARSQGDTQFILITPQDMSVRPDADVTIFRLEPPRRTAGRA</sequence>
<dbReference type="Gene3D" id="3.40.50.300">
    <property type="entry name" value="P-loop containing nucleotide triphosphate hydrolases"/>
    <property type="match status" value="2"/>
</dbReference>
<reference evidence="15" key="1">
    <citation type="submission" date="2022-07" db="EMBL/GenBank/DDBJ databases">
        <title>Phylogenomic reconstructions and comparative analyses of Kickxellomycotina fungi.</title>
        <authorList>
            <person name="Reynolds N.K."/>
            <person name="Stajich J.E."/>
            <person name="Barry K."/>
            <person name="Grigoriev I.V."/>
            <person name="Crous P."/>
            <person name="Smith M.E."/>
        </authorList>
    </citation>
    <scope>NUCLEOTIDE SEQUENCE</scope>
    <source>
        <strain evidence="15">NBRC 105414</strain>
    </source>
</reference>
<keyword evidence="6" id="KW-0227">DNA damage</keyword>
<keyword evidence="7" id="KW-0067">ATP-binding</keyword>
<feature type="region of interest" description="Disordered" evidence="13">
    <location>
        <begin position="784"/>
        <end position="805"/>
    </location>
</feature>
<protein>
    <submittedName>
        <fullName evidence="15">Structural maintenance of chromosomes protein 6</fullName>
        <ecNumber evidence="15">3.6.4.13</ecNumber>
    </submittedName>
</protein>
<organism evidence="15 16">
    <name type="scientific">Coemansia javaensis</name>
    <dbReference type="NCBI Taxonomy" id="2761396"/>
    <lineage>
        <taxon>Eukaryota</taxon>
        <taxon>Fungi</taxon>
        <taxon>Fungi incertae sedis</taxon>
        <taxon>Zoopagomycota</taxon>
        <taxon>Kickxellomycotina</taxon>
        <taxon>Kickxellomycetes</taxon>
        <taxon>Kickxellales</taxon>
        <taxon>Kickxellaceae</taxon>
        <taxon>Coemansia</taxon>
    </lineage>
</organism>
<dbReference type="EMBL" id="JANBUL010000157">
    <property type="protein sequence ID" value="KAJ2779925.1"/>
    <property type="molecule type" value="Genomic_DNA"/>
</dbReference>
<evidence type="ECO:0000313" key="16">
    <source>
        <dbReference type="Proteomes" id="UP001140217"/>
    </source>
</evidence>
<dbReference type="AlphaFoldDB" id="A0A9W8H9K5"/>
<evidence type="ECO:0000256" key="5">
    <source>
        <dbReference type="ARBA" id="ARBA00022741"/>
    </source>
</evidence>
<feature type="domain" description="RecF/RecN/SMC N-terminal" evidence="14">
    <location>
        <begin position="37"/>
        <end position="1053"/>
    </location>
</feature>
<evidence type="ECO:0000256" key="1">
    <source>
        <dbReference type="ARBA" id="ARBA00004123"/>
    </source>
</evidence>
<name>A0A9W8H9K5_9FUNG</name>
<dbReference type="EC" id="3.6.4.13" evidence="15"/>
<keyword evidence="4" id="KW-0158">Chromosome</keyword>
<evidence type="ECO:0000256" key="10">
    <source>
        <dbReference type="ARBA" id="ARBA00023204"/>
    </source>
</evidence>
<dbReference type="GO" id="GO:0003724">
    <property type="term" value="F:RNA helicase activity"/>
    <property type="evidence" value="ECO:0007669"/>
    <property type="project" value="UniProtKB-EC"/>
</dbReference>
<keyword evidence="11" id="KW-0539">Nucleus</keyword>
<dbReference type="GO" id="GO:0030915">
    <property type="term" value="C:Smc5-Smc6 complex"/>
    <property type="evidence" value="ECO:0007669"/>
    <property type="project" value="TreeGrafter"/>
</dbReference>
<evidence type="ECO:0000259" key="14">
    <source>
        <dbReference type="Pfam" id="PF02463"/>
    </source>
</evidence>
<keyword evidence="16" id="KW-1185">Reference proteome</keyword>
<dbReference type="GO" id="GO:0000724">
    <property type="term" value="P:double-strand break repair via homologous recombination"/>
    <property type="evidence" value="ECO:0007669"/>
    <property type="project" value="TreeGrafter"/>
</dbReference>
<dbReference type="InterPro" id="IPR003395">
    <property type="entry name" value="RecF/RecN/SMC_N"/>
</dbReference>
<keyword evidence="10" id="KW-0234">DNA repair</keyword>
<feature type="coiled-coil region" evidence="12">
    <location>
        <begin position="206"/>
        <end position="254"/>
    </location>
</feature>
<comment type="similarity">
    <text evidence="3">Belongs to the SMC family. SMC6 subfamily.</text>
</comment>
<comment type="subcellular location">
    <subcellularLocation>
        <location evidence="2">Chromosome</location>
    </subcellularLocation>
    <subcellularLocation>
        <location evidence="1">Nucleus</location>
    </subcellularLocation>
</comment>
<evidence type="ECO:0000256" key="13">
    <source>
        <dbReference type="SAM" id="MobiDB-lite"/>
    </source>
</evidence>
<keyword evidence="15" id="KW-0378">Hydrolase</keyword>
<dbReference type="GO" id="GO:0003697">
    <property type="term" value="F:single-stranded DNA binding"/>
    <property type="evidence" value="ECO:0007669"/>
    <property type="project" value="TreeGrafter"/>
</dbReference>
<dbReference type="Pfam" id="PF02463">
    <property type="entry name" value="SMC_N"/>
    <property type="match status" value="1"/>
</dbReference>
<evidence type="ECO:0000256" key="3">
    <source>
        <dbReference type="ARBA" id="ARBA00006793"/>
    </source>
</evidence>
<keyword evidence="9" id="KW-0233">DNA recombination</keyword>